<dbReference type="Proteomes" id="UP000781958">
    <property type="component" value="Unassembled WGS sequence"/>
</dbReference>
<organism evidence="2 3">
    <name type="scientific">Azospirillum rugosum</name>
    <dbReference type="NCBI Taxonomy" id="416170"/>
    <lineage>
        <taxon>Bacteria</taxon>
        <taxon>Pseudomonadati</taxon>
        <taxon>Pseudomonadota</taxon>
        <taxon>Alphaproteobacteria</taxon>
        <taxon>Rhodospirillales</taxon>
        <taxon>Azospirillaceae</taxon>
        <taxon>Azospirillum</taxon>
    </lineage>
</organism>
<evidence type="ECO:0000256" key="1">
    <source>
        <dbReference type="SAM" id="MobiDB-lite"/>
    </source>
</evidence>
<keyword evidence="3" id="KW-1185">Reference proteome</keyword>
<comment type="caution">
    <text evidence="2">The sequence shown here is derived from an EMBL/GenBank/DDBJ whole genome shotgun (WGS) entry which is preliminary data.</text>
</comment>
<proteinExistence type="predicted"/>
<reference evidence="2 3" key="1">
    <citation type="submission" date="2021-03" db="EMBL/GenBank/DDBJ databases">
        <title>Genomic Encyclopedia of Type Strains, Phase III (KMG-III): the genomes of soil and plant-associated and newly described type strains.</title>
        <authorList>
            <person name="Whitman W."/>
        </authorList>
    </citation>
    <scope>NUCLEOTIDE SEQUENCE [LARGE SCALE GENOMIC DNA]</scope>
    <source>
        <strain evidence="2 3">IMMIB AFH-6</strain>
    </source>
</reference>
<name>A0ABS4SS99_9PROT</name>
<accession>A0ABS4SS99</accession>
<evidence type="ECO:0000313" key="3">
    <source>
        <dbReference type="Proteomes" id="UP000781958"/>
    </source>
</evidence>
<dbReference type="Gene3D" id="2.80.10.50">
    <property type="match status" value="1"/>
</dbReference>
<dbReference type="InterPro" id="IPR008999">
    <property type="entry name" value="Actin-crosslinking"/>
</dbReference>
<feature type="region of interest" description="Disordered" evidence="1">
    <location>
        <begin position="446"/>
        <end position="469"/>
    </location>
</feature>
<dbReference type="EMBL" id="JAGINP010000015">
    <property type="protein sequence ID" value="MBP2294265.1"/>
    <property type="molecule type" value="Genomic_DNA"/>
</dbReference>
<dbReference type="RefSeq" id="WP_209768382.1">
    <property type="nucleotide sequence ID" value="NZ_JAGINP010000015.1"/>
</dbReference>
<dbReference type="CDD" id="cd00257">
    <property type="entry name" value="beta-trefoil_FSCN-like"/>
    <property type="match status" value="1"/>
</dbReference>
<dbReference type="SUPFAM" id="SSF50405">
    <property type="entry name" value="Actin-crosslinking proteins"/>
    <property type="match status" value="1"/>
</dbReference>
<evidence type="ECO:0008006" key="4">
    <source>
        <dbReference type="Google" id="ProtNLM"/>
    </source>
</evidence>
<protein>
    <recommendedName>
        <fullName evidence="4">Glycosyl transferase family 8</fullName>
    </recommendedName>
</protein>
<sequence length="469" mass="53155">MNNNKYHVLLTFFGTFVCYDEKHQKFIHRKLINTHDRNDISQFYVGASTLSSVEGAPIAFDIVNPEGGRAVHLRLNGLFLCADPDGNVHASRTEANPWETFLILSWDELDNICFITANDWISRSDGRIIEKSEIKFSSEFCLSFGPYKILMKDNLPIPFRKTSESFQGLGTPPSYDPAVFNGFSFWLNNWQAEEFSLYRPLIYYCAFGEKSFNLLKSSLKSLHFLADYRGDVLVIGDKDKDFVDRHAPEEMRPRIHVWNLPACDFIDFCAARYMIPLWRKVAGFQPFLYVDTDVLFDLGVQDLMQTLALSAKMTAQREDFSFLATAPSVGATLLQEAGCKPPDDERGFNSGIIGIPSISDHARTLLKIRDTIYRYAQAKSNRRALSHFDQAIANYVAFKTSSFDLDLLSDKVRWVDADVLCGGKQRLGFVHFWGASDKAKEMSRYVDHLSNDSPEPTPSVDAIDASRAS</sequence>
<evidence type="ECO:0000313" key="2">
    <source>
        <dbReference type="EMBL" id="MBP2294265.1"/>
    </source>
</evidence>
<gene>
    <name evidence="2" type="ORF">J2851_004054</name>
</gene>